<sequence length="171" mass="19608">MKAEVSFVIESAAIFERFLLIFQKDEPLIHILFEEVMELIATVLGRVCKPDVLLDLNNVNSHFISNNLLPTNQIKCGDNTEKIILKMKDLDQFQFKTNVRDHFIATASHLLNKTIIASSATTKYFKCLKPEERKEEKSIRSITKVARLLPFKVSETALSDEWVLLQLDSNI</sequence>
<dbReference type="OrthoDB" id="7700518at2759"/>
<comment type="caution">
    <text evidence="1">The sequence shown here is derived from an EMBL/GenBank/DDBJ whole genome shotgun (WGS) entry which is preliminary data.</text>
</comment>
<keyword evidence="2" id="KW-1185">Reference proteome</keyword>
<proteinExistence type="predicted"/>
<gene>
    <name evidence="1" type="ORF">FWK35_00038805</name>
</gene>
<dbReference type="AlphaFoldDB" id="A0A6G0VJY7"/>
<name>A0A6G0VJY7_APHCR</name>
<dbReference type="EMBL" id="VUJU01015960">
    <property type="protein sequence ID" value="KAF0691434.1"/>
    <property type="molecule type" value="Genomic_DNA"/>
</dbReference>
<dbReference type="Proteomes" id="UP000478052">
    <property type="component" value="Unassembled WGS sequence"/>
</dbReference>
<accession>A0A6G0VJY7</accession>
<evidence type="ECO:0000313" key="2">
    <source>
        <dbReference type="Proteomes" id="UP000478052"/>
    </source>
</evidence>
<protein>
    <submittedName>
        <fullName evidence="1">Uncharacterized protein</fullName>
    </submittedName>
</protein>
<evidence type="ECO:0000313" key="1">
    <source>
        <dbReference type="EMBL" id="KAF0691434.1"/>
    </source>
</evidence>
<organism evidence="1 2">
    <name type="scientific">Aphis craccivora</name>
    <name type="common">Cowpea aphid</name>
    <dbReference type="NCBI Taxonomy" id="307492"/>
    <lineage>
        <taxon>Eukaryota</taxon>
        <taxon>Metazoa</taxon>
        <taxon>Ecdysozoa</taxon>
        <taxon>Arthropoda</taxon>
        <taxon>Hexapoda</taxon>
        <taxon>Insecta</taxon>
        <taxon>Pterygota</taxon>
        <taxon>Neoptera</taxon>
        <taxon>Paraneoptera</taxon>
        <taxon>Hemiptera</taxon>
        <taxon>Sternorrhyncha</taxon>
        <taxon>Aphidomorpha</taxon>
        <taxon>Aphidoidea</taxon>
        <taxon>Aphididae</taxon>
        <taxon>Aphidini</taxon>
        <taxon>Aphis</taxon>
        <taxon>Aphis</taxon>
    </lineage>
</organism>
<reference evidence="1 2" key="1">
    <citation type="submission" date="2019-08" db="EMBL/GenBank/DDBJ databases">
        <title>Whole genome of Aphis craccivora.</title>
        <authorList>
            <person name="Voronova N.V."/>
            <person name="Shulinski R.S."/>
            <person name="Bandarenka Y.V."/>
            <person name="Zhorov D.G."/>
            <person name="Warner D."/>
        </authorList>
    </citation>
    <scope>NUCLEOTIDE SEQUENCE [LARGE SCALE GENOMIC DNA]</scope>
    <source>
        <strain evidence="1">180601</strain>
        <tissue evidence="1">Whole Body</tissue>
    </source>
</reference>